<sequence>MLGCPPHCPDPERNRYLIHLARYHGVPVYRTPAETVEAALAIVTFSDPATHLPPAYQKAVKPFQDLRKLLLVAVENPECATELIKVVEIALNELRAENPT</sequence>
<comment type="caution">
    <text evidence="1">The sequence shown here is derived from an EMBL/GenBank/DDBJ whole genome shotgun (WGS) entry which is preliminary data.</text>
</comment>
<dbReference type="EMBL" id="BOOH01000051">
    <property type="protein sequence ID" value="GIH79662.1"/>
    <property type="molecule type" value="Genomic_DNA"/>
</dbReference>
<protein>
    <submittedName>
        <fullName evidence="1">Uncharacterized protein</fullName>
    </submittedName>
</protein>
<organism evidence="1 2">
    <name type="scientific">Planobispora longispora</name>
    <dbReference type="NCBI Taxonomy" id="28887"/>
    <lineage>
        <taxon>Bacteria</taxon>
        <taxon>Bacillati</taxon>
        <taxon>Actinomycetota</taxon>
        <taxon>Actinomycetes</taxon>
        <taxon>Streptosporangiales</taxon>
        <taxon>Streptosporangiaceae</taxon>
        <taxon>Planobispora</taxon>
    </lineage>
</organism>
<dbReference type="AlphaFoldDB" id="A0A8J3RTN4"/>
<accession>A0A8J3RTN4</accession>
<gene>
    <name evidence="1" type="ORF">Plo01_60910</name>
</gene>
<name>A0A8J3RTN4_9ACTN</name>
<dbReference type="RefSeq" id="WP_203894123.1">
    <property type="nucleotide sequence ID" value="NZ_BOOH01000051.1"/>
</dbReference>
<dbReference type="Proteomes" id="UP000616724">
    <property type="component" value="Unassembled WGS sequence"/>
</dbReference>
<reference evidence="1 2" key="1">
    <citation type="submission" date="2021-01" db="EMBL/GenBank/DDBJ databases">
        <title>Whole genome shotgun sequence of Planobispora longispora NBRC 13918.</title>
        <authorList>
            <person name="Komaki H."/>
            <person name="Tamura T."/>
        </authorList>
    </citation>
    <scope>NUCLEOTIDE SEQUENCE [LARGE SCALE GENOMIC DNA]</scope>
    <source>
        <strain evidence="1 2">NBRC 13918</strain>
    </source>
</reference>
<evidence type="ECO:0000313" key="2">
    <source>
        <dbReference type="Proteomes" id="UP000616724"/>
    </source>
</evidence>
<proteinExistence type="predicted"/>
<keyword evidence="2" id="KW-1185">Reference proteome</keyword>
<evidence type="ECO:0000313" key="1">
    <source>
        <dbReference type="EMBL" id="GIH79662.1"/>
    </source>
</evidence>